<proteinExistence type="predicted"/>
<dbReference type="OMA" id="HCYYAAT"/>
<reference evidence="2" key="2">
    <citation type="submission" date="2015-06" db="UniProtKB">
        <authorList>
            <consortium name="EnsemblPlants"/>
        </authorList>
    </citation>
    <scope>IDENTIFICATION</scope>
</reference>
<dbReference type="EnsemblPlants" id="ORUFI11G22260.1">
    <property type="protein sequence ID" value="ORUFI11G22260.1"/>
    <property type="gene ID" value="ORUFI11G22260"/>
</dbReference>
<reference evidence="3" key="1">
    <citation type="submission" date="2013-06" db="EMBL/GenBank/DDBJ databases">
        <authorList>
            <person name="Zhao Q."/>
        </authorList>
    </citation>
    <scope>NUCLEOTIDE SEQUENCE</scope>
    <source>
        <strain evidence="3">cv. W1943</strain>
    </source>
</reference>
<dbReference type="AlphaFoldDB" id="A0A0E0RB84"/>
<name>A0A0E0RB84_ORYRU</name>
<dbReference type="STRING" id="4529.A0A0E0RB84"/>
<keyword evidence="3" id="KW-1185">Reference proteome</keyword>
<feature type="compositionally biased region" description="Basic and acidic residues" evidence="1">
    <location>
        <begin position="282"/>
        <end position="291"/>
    </location>
</feature>
<organism evidence="2 3">
    <name type="scientific">Oryza rufipogon</name>
    <name type="common">Brownbeard rice</name>
    <name type="synonym">Asian wild rice</name>
    <dbReference type="NCBI Taxonomy" id="4529"/>
    <lineage>
        <taxon>Eukaryota</taxon>
        <taxon>Viridiplantae</taxon>
        <taxon>Streptophyta</taxon>
        <taxon>Embryophyta</taxon>
        <taxon>Tracheophyta</taxon>
        <taxon>Spermatophyta</taxon>
        <taxon>Magnoliopsida</taxon>
        <taxon>Liliopsida</taxon>
        <taxon>Poales</taxon>
        <taxon>Poaceae</taxon>
        <taxon>BOP clade</taxon>
        <taxon>Oryzoideae</taxon>
        <taxon>Oryzeae</taxon>
        <taxon>Oryzinae</taxon>
        <taxon>Oryza</taxon>
    </lineage>
</organism>
<evidence type="ECO:0000256" key="1">
    <source>
        <dbReference type="SAM" id="MobiDB-lite"/>
    </source>
</evidence>
<dbReference type="Gramene" id="ORUFI11G22260.1">
    <property type="protein sequence ID" value="ORUFI11G22260.1"/>
    <property type="gene ID" value="ORUFI11G22260"/>
</dbReference>
<feature type="region of interest" description="Disordered" evidence="1">
    <location>
        <begin position="264"/>
        <end position="291"/>
    </location>
</feature>
<dbReference type="Proteomes" id="UP000008022">
    <property type="component" value="Unassembled WGS sequence"/>
</dbReference>
<sequence length="291" mass="30430">MAFSASLPRPGIKMNSTGASFGGCSLCSQGLLLRHHSGSLQICEFTGVASCRQWPVDLAADVVLIAVEVVHGITVHISEVLLDVGLAVDLGHALDLLVDGLVVPAPAALGVTHGPGSPSSAADIRGGALLSLGQQQQLIFSNSLHCYYAATSSSNNSPRPEQSTATTDFEGGRELLASGRADVNYAGVVWLKARQVAEATLRDGAAAELRAAHEEIRADVSPLFLTAGNGDAALVRALLVSALPPLVLLEIRSVPSRGCRRATEEQLDDVHEATLAGHRRPSSRERGRGEE</sequence>
<accession>A0A0E0RB84</accession>
<evidence type="ECO:0000313" key="3">
    <source>
        <dbReference type="Proteomes" id="UP000008022"/>
    </source>
</evidence>
<protein>
    <submittedName>
        <fullName evidence="2">Uncharacterized protein</fullName>
    </submittedName>
</protein>
<dbReference type="HOGENOM" id="CLU_957744_0_0_1"/>
<evidence type="ECO:0000313" key="2">
    <source>
        <dbReference type="EnsemblPlants" id="ORUFI11G22260.1"/>
    </source>
</evidence>